<dbReference type="InterPro" id="IPR042197">
    <property type="entry name" value="Apaf_helical"/>
</dbReference>
<dbReference type="PANTHER" id="PTHR36766">
    <property type="entry name" value="PLANT BROAD-SPECTRUM MILDEW RESISTANCE PROTEIN RPW8"/>
    <property type="match status" value="1"/>
</dbReference>
<name>A0A7J9G982_9ROSI</name>
<gene>
    <name evidence="5" type="ORF">Gohar_018470</name>
</gene>
<dbReference type="InterPro" id="IPR027417">
    <property type="entry name" value="P-loop_NTPase"/>
</dbReference>
<dbReference type="PANTHER" id="PTHR36766:SF61">
    <property type="entry name" value="NB-ARC DOMAIN DISEASE RESISTANCE PROTEIN"/>
    <property type="match status" value="1"/>
</dbReference>
<feature type="domain" description="Disease resistance R13L4/SHOC-2-like LRR" evidence="4">
    <location>
        <begin position="352"/>
        <end position="601"/>
    </location>
</feature>
<evidence type="ECO:0000259" key="3">
    <source>
        <dbReference type="Pfam" id="PF00931"/>
    </source>
</evidence>
<evidence type="ECO:0000313" key="6">
    <source>
        <dbReference type="Proteomes" id="UP000593560"/>
    </source>
</evidence>
<evidence type="ECO:0008006" key="7">
    <source>
        <dbReference type="Google" id="ProtNLM"/>
    </source>
</evidence>
<dbReference type="Gene3D" id="3.40.50.300">
    <property type="entry name" value="P-loop containing nucleotide triphosphate hydrolases"/>
    <property type="match status" value="2"/>
</dbReference>
<feature type="domain" description="NB-ARC" evidence="3">
    <location>
        <begin position="110"/>
        <end position="192"/>
    </location>
</feature>
<proteinExistence type="predicted"/>
<dbReference type="Proteomes" id="UP000593560">
    <property type="component" value="Unassembled WGS sequence"/>
</dbReference>
<dbReference type="SUPFAM" id="SSF52540">
    <property type="entry name" value="P-loop containing nucleoside triphosphate hydrolases"/>
    <property type="match status" value="1"/>
</dbReference>
<reference evidence="5 6" key="1">
    <citation type="journal article" date="2019" name="Genome Biol. Evol.">
        <title>Insights into the evolution of the New World diploid cottons (Gossypium, subgenus Houzingenia) based on genome sequencing.</title>
        <authorList>
            <person name="Grover C.E."/>
            <person name="Arick M.A. 2nd"/>
            <person name="Thrash A."/>
            <person name="Conover J.L."/>
            <person name="Sanders W.S."/>
            <person name="Peterson D.G."/>
            <person name="Frelichowski J.E."/>
            <person name="Scheffler J.A."/>
            <person name="Scheffler B.E."/>
            <person name="Wendel J.F."/>
        </authorList>
    </citation>
    <scope>NUCLEOTIDE SEQUENCE [LARGE SCALE GENOMIC DNA]</scope>
    <source>
        <strain evidence="5">0</strain>
        <tissue evidence="5">Leaf</tissue>
    </source>
</reference>
<dbReference type="InterPro" id="IPR032675">
    <property type="entry name" value="LRR_dom_sf"/>
</dbReference>
<dbReference type="Pfam" id="PF23598">
    <property type="entry name" value="LRR_14"/>
    <property type="match status" value="1"/>
</dbReference>
<accession>A0A7J9G982</accession>
<dbReference type="GO" id="GO:0043531">
    <property type="term" value="F:ADP binding"/>
    <property type="evidence" value="ECO:0007669"/>
    <property type="project" value="InterPro"/>
</dbReference>
<dbReference type="OrthoDB" id="2018467at2759"/>
<keyword evidence="1" id="KW-0677">Repeat</keyword>
<dbReference type="AlphaFoldDB" id="A0A7J9G982"/>
<dbReference type="Pfam" id="PF00931">
    <property type="entry name" value="NB-ARC"/>
    <property type="match status" value="1"/>
</dbReference>
<sequence length="662" mass="75451">MAHKIKQLNQSFHEITVLRNSLHVVDKHDGRSHDLRRDRETIFFVLTSEVIGRDEEKKRIVKMLTQDDPAEEDMPVLPIVGIRGLGKTALTKLVFNDAAVDAHFELKQWEALQEYLNGKKYLLILDNVWNEDNRKWVEFKNLLAGGASGRRIVVTTRSNRVAEITGTIPCHYLKAFPYEKSLSLFLKFAFKKGKEKQHPNLVKIGQAIVKKCQGIPLVVKVLGSSLFFKTSEQEWTLVRDSERWKLMEKDNEIVSVMKLSCDQLSPQLKQCFAYYSLYPKDYCFNELDLIAFWMAHGLLESPSKNENPYDIVSKNECCVVNSFEENTAPGIRHVWLINFDQNPSEFLNRFGHLRSLRLPDFDKSFIETCLKRFQCLRMLDLSESTLQVLPKWIGYLKHLRFLDLSNCPSIKKLPNSLCELHKLQTLNFHGCGQIEELPKYMRYMVSLNFLSLTTQQQDPGGNGLQHLKSLQLLVIYGCPNLKYLFQEIQELTSLNTLVIAACKNLVSLPLGLENLTALQSLIIADCEQLDLSRTQGFQEKVEEDGFSLLSLGIVNLPKLGALPQWLLRGSANTLKNLTIADCVNLTTSVQWQNLTSLEKLAIIHCPQLSSLPNNMQRLKQLKIEYCPVLSQRCQQGTGVGWLNIAHASFVVLDGNAISANDN</sequence>
<evidence type="ECO:0000256" key="1">
    <source>
        <dbReference type="ARBA" id="ARBA00022737"/>
    </source>
</evidence>
<organism evidence="5 6">
    <name type="scientific">Gossypium harknessii</name>
    <dbReference type="NCBI Taxonomy" id="34285"/>
    <lineage>
        <taxon>Eukaryota</taxon>
        <taxon>Viridiplantae</taxon>
        <taxon>Streptophyta</taxon>
        <taxon>Embryophyta</taxon>
        <taxon>Tracheophyta</taxon>
        <taxon>Spermatophyta</taxon>
        <taxon>Magnoliopsida</taxon>
        <taxon>eudicotyledons</taxon>
        <taxon>Gunneridae</taxon>
        <taxon>Pentapetalae</taxon>
        <taxon>rosids</taxon>
        <taxon>malvids</taxon>
        <taxon>Malvales</taxon>
        <taxon>Malvaceae</taxon>
        <taxon>Malvoideae</taxon>
        <taxon>Gossypium</taxon>
    </lineage>
</organism>
<evidence type="ECO:0000259" key="4">
    <source>
        <dbReference type="Pfam" id="PF23598"/>
    </source>
</evidence>
<dbReference type="EMBL" id="JABFAD010000003">
    <property type="protein sequence ID" value="MBA0794112.1"/>
    <property type="molecule type" value="Genomic_DNA"/>
</dbReference>
<comment type="caution">
    <text evidence="5">The sequence shown here is derived from an EMBL/GenBank/DDBJ whole genome shotgun (WGS) entry which is preliminary data.</text>
</comment>
<dbReference type="Gene3D" id="3.80.10.10">
    <property type="entry name" value="Ribonuclease Inhibitor"/>
    <property type="match status" value="1"/>
</dbReference>
<dbReference type="SUPFAM" id="SSF52058">
    <property type="entry name" value="L domain-like"/>
    <property type="match status" value="1"/>
</dbReference>
<dbReference type="Gene3D" id="1.10.8.430">
    <property type="entry name" value="Helical domain of apoptotic protease-activating factors"/>
    <property type="match status" value="1"/>
</dbReference>
<evidence type="ECO:0000313" key="5">
    <source>
        <dbReference type="EMBL" id="MBA0794112.1"/>
    </source>
</evidence>
<keyword evidence="6" id="KW-1185">Reference proteome</keyword>
<dbReference type="PRINTS" id="PR00364">
    <property type="entry name" value="DISEASERSIST"/>
</dbReference>
<keyword evidence="2" id="KW-0611">Plant defense</keyword>
<dbReference type="InterPro" id="IPR055414">
    <property type="entry name" value="LRR_R13L4/SHOC2-like"/>
</dbReference>
<evidence type="ECO:0000256" key="2">
    <source>
        <dbReference type="ARBA" id="ARBA00022821"/>
    </source>
</evidence>
<dbReference type="InterPro" id="IPR002182">
    <property type="entry name" value="NB-ARC"/>
</dbReference>
<dbReference type="GO" id="GO:0006952">
    <property type="term" value="P:defense response"/>
    <property type="evidence" value="ECO:0007669"/>
    <property type="project" value="UniProtKB-KW"/>
</dbReference>
<protein>
    <recommendedName>
        <fullName evidence="7">NB-ARC domain-containing protein</fullName>
    </recommendedName>
</protein>